<evidence type="ECO:0000313" key="6">
    <source>
        <dbReference type="Proteomes" id="UP000767334"/>
    </source>
</evidence>
<evidence type="ECO:0000256" key="2">
    <source>
        <dbReference type="ARBA" id="ARBA00023125"/>
    </source>
</evidence>
<feature type="domain" description="HTH gntR-type" evidence="4">
    <location>
        <begin position="5"/>
        <end position="73"/>
    </location>
</feature>
<dbReference type="SUPFAM" id="SSF53822">
    <property type="entry name" value="Periplasmic binding protein-like I"/>
    <property type="match status" value="1"/>
</dbReference>
<gene>
    <name evidence="5" type="ORF">H6A19_06455</name>
</gene>
<evidence type="ECO:0000259" key="4">
    <source>
        <dbReference type="PROSITE" id="PS50949"/>
    </source>
</evidence>
<protein>
    <submittedName>
        <fullName evidence="5">GntR family transcriptional regulator</fullName>
    </submittedName>
</protein>
<dbReference type="InterPro" id="IPR046335">
    <property type="entry name" value="LacI/GalR-like_sensor"/>
</dbReference>
<dbReference type="InterPro" id="IPR036390">
    <property type="entry name" value="WH_DNA-bd_sf"/>
</dbReference>
<dbReference type="CDD" id="cd07377">
    <property type="entry name" value="WHTH_GntR"/>
    <property type="match status" value="1"/>
</dbReference>
<dbReference type="InterPro" id="IPR028082">
    <property type="entry name" value="Peripla_BP_I"/>
</dbReference>
<dbReference type="Pfam" id="PF00392">
    <property type="entry name" value="GntR"/>
    <property type="match status" value="1"/>
</dbReference>
<dbReference type="SMART" id="SM00345">
    <property type="entry name" value="HTH_GNTR"/>
    <property type="match status" value="1"/>
</dbReference>
<dbReference type="InterPro" id="IPR036388">
    <property type="entry name" value="WH-like_DNA-bd_sf"/>
</dbReference>
<dbReference type="PANTHER" id="PTHR30146">
    <property type="entry name" value="LACI-RELATED TRANSCRIPTIONAL REPRESSOR"/>
    <property type="match status" value="1"/>
</dbReference>
<comment type="caution">
    <text evidence="5">The sequence shown here is derived from an EMBL/GenBank/DDBJ whole genome shotgun (WGS) entry which is preliminary data.</text>
</comment>
<dbReference type="InterPro" id="IPR033532">
    <property type="entry name" value="AraR_ligand_bind_dom"/>
</dbReference>
<dbReference type="CDD" id="cd01541">
    <property type="entry name" value="PBP1_AraR"/>
    <property type="match status" value="1"/>
</dbReference>
<keyword evidence="6" id="KW-1185">Reference proteome</keyword>
<dbReference type="Gene3D" id="1.10.10.10">
    <property type="entry name" value="Winged helix-like DNA-binding domain superfamily/Winged helix DNA-binding domain"/>
    <property type="match status" value="1"/>
</dbReference>
<dbReference type="Pfam" id="PF13377">
    <property type="entry name" value="Peripla_BP_3"/>
    <property type="match status" value="1"/>
</dbReference>
<accession>A0ABS2FFA9</accession>
<dbReference type="Proteomes" id="UP000767334">
    <property type="component" value="Unassembled WGS sequence"/>
</dbReference>
<reference evidence="5 6" key="1">
    <citation type="journal article" date="2021" name="Sci. Rep.">
        <title>The distribution of antibiotic resistance genes in chicken gut microbiota commensals.</title>
        <authorList>
            <person name="Juricova H."/>
            <person name="Matiasovicova J."/>
            <person name="Kubasova T."/>
            <person name="Cejkova D."/>
            <person name="Rychlik I."/>
        </authorList>
    </citation>
    <scope>NUCLEOTIDE SEQUENCE [LARGE SCALE GENOMIC DNA]</scope>
    <source>
        <strain evidence="5 6">An435</strain>
    </source>
</reference>
<dbReference type="Gene3D" id="3.40.50.2300">
    <property type="match status" value="2"/>
</dbReference>
<sequence>MAEKTIKYIEIFEFYRDKILNGEMKYSEKLPTEQEIGEIFSVSRHTVRQSILELEKQGYIYREKSKGAFVENLDKEKRSNSKMIIVITTYLSEYIFPFLIKGIDEVLSANGYDILLLSTNNDKEKEREQLKKLLEYNVVGAIIEPTASALGNTNIEYYEAIARNNIPYLMINAAYDKKEQSYVAIDDEKGGYTICKYLIDLGHKKIAGLFKEDDVQGIERKNGYLKALEENNIEIDSTIIGKFKTFEEEFYIDGFTRSLLSKEDKPTAIFCYNDKVAMNVVKVAKELGVRIPEDLSVVGYDNDETISAALDCGITTISHPKEELGRKAAEMLLSLINGEKEKVSYVFEPEIAIKNSVKRI</sequence>
<dbReference type="PROSITE" id="PS50949">
    <property type="entry name" value="HTH_GNTR"/>
    <property type="match status" value="1"/>
</dbReference>
<dbReference type="SUPFAM" id="SSF46785">
    <property type="entry name" value="Winged helix' DNA-binding domain"/>
    <property type="match status" value="1"/>
</dbReference>
<proteinExistence type="predicted"/>
<dbReference type="InterPro" id="IPR000524">
    <property type="entry name" value="Tscrpt_reg_HTH_GntR"/>
</dbReference>
<dbReference type="PRINTS" id="PR00035">
    <property type="entry name" value="HTHGNTR"/>
</dbReference>
<name>A0ABS2FFA9_9CLOT</name>
<dbReference type="PANTHER" id="PTHR30146:SF150">
    <property type="entry name" value="ARABINOSE METABOLISM TRANSCRIPTIONAL REPRESSOR"/>
    <property type="match status" value="1"/>
</dbReference>
<dbReference type="RefSeq" id="WP_204572068.1">
    <property type="nucleotide sequence ID" value="NZ_JACJLL010000029.1"/>
</dbReference>
<keyword evidence="3" id="KW-0804">Transcription</keyword>
<keyword evidence="2" id="KW-0238">DNA-binding</keyword>
<evidence type="ECO:0000313" key="5">
    <source>
        <dbReference type="EMBL" id="MBM6818982.1"/>
    </source>
</evidence>
<keyword evidence="1" id="KW-0805">Transcription regulation</keyword>
<dbReference type="EMBL" id="JACJLL010000029">
    <property type="protein sequence ID" value="MBM6818982.1"/>
    <property type="molecule type" value="Genomic_DNA"/>
</dbReference>
<evidence type="ECO:0000256" key="3">
    <source>
        <dbReference type="ARBA" id="ARBA00023163"/>
    </source>
</evidence>
<evidence type="ECO:0000256" key="1">
    <source>
        <dbReference type="ARBA" id="ARBA00023015"/>
    </source>
</evidence>
<organism evidence="5 6">
    <name type="scientific">Clostridium saudiense</name>
    <dbReference type="NCBI Taxonomy" id="1414720"/>
    <lineage>
        <taxon>Bacteria</taxon>
        <taxon>Bacillati</taxon>
        <taxon>Bacillota</taxon>
        <taxon>Clostridia</taxon>
        <taxon>Eubacteriales</taxon>
        <taxon>Clostridiaceae</taxon>
        <taxon>Clostridium</taxon>
    </lineage>
</organism>